<keyword evidence="3" id="KW-0966">Cell projection</keyword>
<dbReference type="GO" id="GO:0005813">
    <property type="term" value="C:centrosome"/>
    <property type="evidence" value="ECO:0007669"/>
    <property type="project" value="TreeGrafter"/>
</dbReference>
<dbReference type="GO" id="GO:0060271">
    <property type="term" value="P:cilium assembly"/>
    <property type="evidence" value="ECO:0007669"/>
    <property type="project" value="TreeGrafter"/>
</dbReference>
<name>E4XHA4_OIKDI</name>
<dbReference type="InParanoid" id="E4XHA4"/>
<protein>
    <recommendedName>
        <fullName evidence="7">Intraflagellar transport protein 20 homolog</fullName>
    </recommendedName>
</protein>
<reference evidence="5" key="1">
    <citation type="journal article" date="2010" name="Science">
        <title>Plasticity of animal genome architecture unmasked by rapid evolution of a pelagic tunicate.</title>
        <authorList>
            <person name="Denoeud F."/>
            <person name="Henriet S."/>
            <person name="Mungpakdee S."/>
            <person name="Aury J.M."/>
            <person name="Da Silva C."/>
            <person name="Brinkmann H."/>
            <person name="Mikhaleva J."/>
            <person name="Olsen L.C."/>
            <person name="Jubin C."/>
            <person name="Canestro C."/>
            <person name="Bouquet J.M."/>
            <person name="Danks G."/>
            <person name="Poulain J."/>
            <person name="Campsteijn C."/>
            <person name="Adamski M."/>
            <person name="Cross I."/>
            <person name="Yadetie F."/>
            <person name="Muffato M."/>
            <person name="Louis A."/>
            <person name="Butcher S."/>
            <person name="Tsagkogeorga G."/>
            <person name="Konrad A."/>
            <person name="Singh S."/>
            <person name="Jensen M.F."/>
            <person name="Cong E.H."/>
            <person name="Eikeseth-Otteraa H."/>
            <person name="Noel B."/>
            <person name="Anthouard V."/>
            <person name="Porcel B.M."/>
            <person name="Kachouri-Lafond R."/>
            <person name="Nishino A."/>
            <person name="Ugolini M."/>
            <person name="Chourrout P."/>
            <person name="Nishida H."/>
            <person name="Aasland R."/>
            <person name="Huzurbazar S."/>
            <person name="Westhof E."/>
            <person name="Delsuc F."/>
            <person name="Lehrach H."/>
            <person name="Reinhardt R."/>
            <person name="Weissenbach J."/>
            <person name="Roy S.W."/>
            <person name="Artiguenave F."/>
            <person name="Postlethwait J.H."/>
            <person name="Manak J.R."/>
            <person name="Thompson E.M."/>
            <person name="Jaillon O."/>
            <person name="Du Pasquier L."/>
            <person name="Boudinot P."/>
            <person name="Liberles D.A."/>
            <person name="Volff J.N."/>
            <person name="Philippe H."/>
            <person name="Lenhard B."/>
            <person name="Roest Crollius H."/>
            <person name="Wincker P."/>
            <person name="Chourrout D."/>
        </authorList>
    </citation>
    <scope>NUCLEOTIDE SEQUENCE [LARGE SCALE GENOMIC DNA]</scope>
</reference>
<gene>
    <name evidence="5" type="ORF">GSOID_T00010877001</name>
</gene>
<sequence length="134" mass="15424">MEEIDSKAILENYGLFMDDISQIRVVDSKSADSAQNAKHCTDKFVDDTKDLQRILKAFSQESSKLSEQVKQRKLIAIAARAKLQAVTRESELEKIALLEKIEEQKLHAERLRSEHDALKKIEQNQNIILQQFNN</sequence>
<keyword evidence="2 4" id="KW-0175">Coiled coil</keyword>
<dbReference type="GO" id="GO:0097546">
    <property type="term" value="C:ciliary base"/>
    <property type="evidence" value="ECO:0007669"/>
    <property type="project" value="TreeGrafter"/>
</dbReference>
<evidence type="ECO:0000256" key="1">
    <source>
        <dbReference type="ARBA" id="ARBA00004138"/>
    </source>
</evidence>
<dbReference type="InterPro" id="IPR028172">
    <property type="entry name" value="FT20"/>
</dbReference>
<evidence type="ECO:0000256" key="3">
    <source>
        <dbReference type="ARBA" id="ARBA00023273"/>
    </source>
</evidence>
<dbReference type="FunCoup" id="E4XHA4">
    <property type="interactions" value="1"/>
</dbReference>
<dbReference type="AlphaFoldDB" id="E4XHA4"/>
<dbReference type="OrthoDB" id="10254896at2759"/>
<dbReference type="GO" id="GO:0061512">
    <property type="term" value="P:protein localization to cilium"/>
    <property type="evidence" value="ECO:0007669"/>
    <property type="project" value="TreeGrafter"/>
</dbReference>
<organism evidence="5">
    <name type="scientific">Oikopleura dioica</name>
    <name type="common">Tunicate</name>
    <dbReference type="NCBI Taxonomy" id="34765"/>
    <lineage>
        <taxon>Eukaryota</taxon>
        <taxon>Metazoa</taxon>
        <taxon>Chordata</taxon>
        <taxon>Tunicata</taxon>
        <taxon>Appendicularia</taxon>
        <taxon>Copelata</taxon>
        <taxon>Oikopleuridae</taxon>
        <taxon>Oikopleura</taxon>
    </lineage>
</organism>
<proteinExistence type="predicted"/>
<dbReference type="GO" id="GO:0005737">
    <property type="term" value="C:cytoplasm"/>
    <property type="evidence" value="ECO:0007669"/>
    <property type="project" value="TreeGrafter"/>
</dbReference>
<dbReference type="Pfam" id="PF14931">
    <property type="entry name" value="IFT20"/>
    <property type="match status" value="1"/>
</dbReference>
<evidence type="ECO:0000313" key="5">
    <source>
        <dbReference type="EMBL" id="CBY10052.1"/>
    </source>
</evidence>
<evidence type="ECO:0000313" key="6">
    <source>
        <dbReference type="Proteomes" id="UP000001307"/>
    </source>
</evidence>
<dbReference type="GO" id="GO:0036064">
    <property type="term" value="C:ciliary basal body"/>
    <property type="evidence" value="ECO:0007669"/>
    <property type="project" value="TreeGrafter"/>
</dbReference>
<comment type="subcellular location">
    <subcellularLocation>
        <location evidence="1">Cell projection</location>
        <location evidence="1">Cilium</location>
    </subcellularLocation>
</comment>
<dbReference type="GO" id="GO:0097730">
    <property type="term" value="C:non-motile cilium"/>
    <property type="evidence" value="ECO:0007669"/>
    <property type="project" value="TreeGrafter"/>
</dbReference>
<dbReference type="PANTHER" id="PTHR31978">
    <property type="entry name" value="INTRAFLAGELLAR TRANSPORT PROTEIN 20 HOMOLOG"/>
    <property type="match status" value="1"/>
</dbReference>
<evidence type="ECO:0000256" key="4">
    <source>
        <dbReference type="SAM" id="Coils"/>
    </source>
</evidence>
<dbReference type="EMBL" id="FN653051">
    <property type="protein sequence ID" value="CBY10052.1"/>
    <property type="molecule type" value="Genomic_DNA"/>
</dbReference>
<evidence type="ECO:0008006" key="7">
    <source>
        <dbReference type="Google" id="ProtNLM"/>
    </source>
</evidence>
<feature type="coiled-coil region" evidence="4">
    <location>
        <begin position="94"/>
        <end position="121"/>
    </location>
</feature>
<keyword evidence="6" id="KW-1185">Reference proteome</keyword>
<evidence type="ECO:0000256" key="2">
    <source>
        <dbReference type="ARBA" id="ARBA00023054"/>
    </source>
</evidence>
<dbReference type="PANTHER" id="PTHR31978:SF1">
    <property type="entry name" value="INTRAFLAGELLAR TRANSPORT PROTEIN 20 HOMOLOG"/>
    <property type="match status" value="1"/>
</dbReference>
<accession>E4XHA4</accession>
<dbReference type="GO" id="GO:0030990">
    <property type="term" value="C:intraciliary transport particle"/>
    <property type="evidence" value="ECO:0007669"/>
    <property type="project" value="TreeGrafter"/>
</dbReference>
<dbReference type="Proteomes" id="UP000001307">
    <property type="component" value="Unassembled WGS sequence"/>
</dbReference>